<reference evidence="1" key="1">
    <citation type="submission" date="2023-03" db="EMBL/GenBank/DDBJ databases">
        <title>Massive genome expansion in bonnet fungi (Mycena s.s.) driven by repeated elements and novel gene families across ecological guilds.</title>
        <authorList>
            <consortium name="Lawrence Berkeley National Laboratory"/>
            <person name="Harder C.B."/>
            <person name="Miyauchi S."/>
            <person name="Viragh M."/>
            <person name="Kuo A."/>
            <person name="Thoen E."/>
            <person name="Andreopoulos B."/>
            <person name="Lu D."/>
            <person name="Skrede I."/>
            <person name="Drula E."/>
            <person name="Henrissat B."/>
            <person name="Morin E."/>
            <person name="Kohler A."/>
            <person name="Barry K."/>
            <person name="LaButti K."/>
            <person name="Morin E."/>
            <person name="Salamov A."/>
            <person name="Lipzen A."/>
            <person name="Mereny Z."/>
            <person name="Hegedus B."/>
            <person name="Baldrian P."/>
            <person name="Stursova M."/>
            <person name="Weitz H."/>
            <person name="Taylor A."/>
            <person name="Grigoriev I.V."/>
            <person name="Nagy L.G."/>
            <person name="Martin F."/>
            <person name="Kauserud H."/>
        </authorList>
    </citation>
    <scope>NUCLEOTIDE SEQUENCE</scope>
    <source>
        <strain evidence="1">CBHHK067</strain>
    </source>
</reference>
<dbReference type="InterPro" id="IPR027165">
    <property type="entry name" value="CND3"/>
</dbReference>
<keyword evidence="2" id="KW-1185">Reference proteome</keyword>
<dbReference type="GO" id="GO:0000793">
    <property type="term" value="C:condensed chromosome"/>
    <property type="evidence" value="ECO:0007669"/>
    <property type="project" value="TreeGrafter"/>
</dbReference>
<dbReference type="GO" id="GO:0007076">
    <property type="term" value="P:mitotic chromosome condensation"/>
    <property type="evidence" value="ECO:0007669"/>
    <property type="project" value="InterPro"/>
</dbReference>
<evidence type="ECO:0000313" key="1">
    <source>
        <dbReference type="EMBL" id="KAJ7678711.1"/>
    </source>
</evidence>
<dbReference type="GO" id="GO:0000796">
    <property type="term" value="C:condensin complex"/>
    <property type="evidence" value="ECO:0007669"/>
    <property type="project" value="InterPro"/>
</dbReference>
<evidence type="ECO:0000313" key="2">
    <source>
        <dbReference type="Proteomes" id="UP001221757"/>
    </source>
</evidence>
<dbReference type="PANTHER" id="PTHR14418:SF5">
    <property type="entry name" value="CONDENSIN COMPLEX SUBUNIT 3"/>
    <property type="match status" value="1"/>
</dbReference>
<sequence>MLLRVLPAKKSTPEADTVLKFVGEYIKFITDKAAEDRQDELEDDADTDTTALRFTERLIKLLLKGFQAEKKLCEMVAHLGEVDEDIYSDLQNALLDRINDKEVMIRVQVVTALSKLAISEDLSEINEGESTVLQMLIDILSTDPSA</sequence>
<dbReference type="SUPFAM" id="SSF48371">
    <property type="entry name" value="ARM repeat"/>
    <property type="match status" value="1"/>
</dbReference>
<dbReference type="InterPro" id="IPR016024">
    <property type="entry name" value="ARM-type_fold"/>
</dbReference>
<dbReference type="Proteomes" id="UP001221757">
    <property type="component" value="Unassembled WGS sequence"/>
</dbReference>
<dbReference type="EMBL" id="JARKIE010000132">
    <property type="protein sequence ID" value="KAJ7678711.1"/>
    <property type="molecule type" value="Genomic_DNA"/>
</dbReference>
<proteinExistence type="predicted"/>
<organism evidence="1 2">
    <name type="scientific">Mycena rosella</name>
    <name type="common">Pink bonnet</name>
    <name type="synonym">Agaricus rosellus</name>
    <dbReference type="NCBI Taxonomy" id="1033263"/>
    <lineage>
        <taxon>Eukaryota</taxon>
        <taxon>Fungi</taxon>
        <taxon>Dikarya</taxon>
        <taxon>Basidiomycota</taxon>
        <taxon>Agaricomycotina</taxon>
        <taxon>Agaricomycetes</taxon>
        <taxon>Agaricomycetidae</taxon>
        <taxon>Agaricales</taxon>
        <taxon>Marasmiineae</taxon>
        <taxon>Mycenaceae</taxon>
        <taxon>Mycena</taxon>
    </lineage>
</organism>
<gene>
    <name evidence="1" type="ORF">B0H17DRAFT_1139263</name>
</gene>
<accession>A0AAD7D4L9</accession>
<comment type="caution">
    <text evidence="1">The sequence shown here is derived from an EMBL/GenBank/DDBJ whole genome shotgun (WGS) entry which is preliminary data.</text>
</comment>
<protein>
    <submittedName>
        <fullName evidence="1">Uncharacterized protein</fullName>
    </submittedName>
</protein>
<name>A0AAD7D4L9_MYCRO</name>
<dbReference type="PANTHER" id="PTHR14418">
    <property type="entry name" value="CONDENSIN COMPLEX SUBUNIT 3-RELATED"/>
    <property type="match status" value="1"/>
</dbReference>
<dbReference type="AlphaFoldDB" id="A0AAD7D4L9"/>